<dbReference type="AlphaFoldDB" id="A0A0E0MDM1"/>
<protein>
    <submittedName>
        <fullName evidence="1">Uncharacterized protein</fullName>
    </submittedName>
</protein>
<reference evidence="1" key="1">
    <citation type="submission" date="2015-04" db="UniProtKB">
        <authorList>
            <consortium name="EnsemblPlants"/>
        </authorList>
    </citation>
    <scope>IDENTIFICATION</scope>
</reference>
<reference evidence="1" key="2">
    <citation type="submission" date="2018-05" db="EMBL/GenBank/DDBJ databases">
        <title>OpunRS2 (Oryza punctata Reference Sequence Version 2).</title>
        <authorList>
            <person name="Zhang J."/>
            <person name="Kudrna D."/>
            <person name="Lee S."/>
            <person name="Talag J."/>
            <person name="Welchert J."/>
            <person name="Wing R.A."/>
        </authorList>
    </citation>
    <scope>NUCLEOTIDE SEQUENCE [LARGE SCALE GENOMIC DNA]</scope>
</reference>
<accession>A0A0E0MDM1</accession>
<name>A0A0E0MDM1_ORYPU</name>
<proteinExistence type="predicted"/>
<dbReference type="HOGENOM" id="CLU_1941503_0_0_1"/>
<dbReference type="Gramene" id="OPUNC11G06050.1">
    <property type="protein sequence ID" value="OPUNC11G06050.1"/>
    <property type="gene ID" value="OPUNC11G06050"/>
</dbReference>
<dbReference type="EnsemblPlants" id="OPUNC11G06050.1">
    <property type="protein sequence ID" value="OPUNC11G06050.1"/>
    <property type="gene ID" value="OPUNC11G06050"/>
</dbReference>
<keyword evidence="2" id="KW-1185">Reference proteome</keyword>
<evidence type="ECO:0000313" key="1">
    <source>
        <dbReference type="EnsemblPlants" id="OPUNC11G06050.1"/>
    </source>
</evidence>
<dbReference type="Proteomes" id="UP000026962">
    <property type="component" value="Chromosome 11"/>
</dbReference>
<organism evidence="1">
    <name type="scientific">Oryza punctata</name>
    <name type="common">Red rice</name>
    <dbReference type="NCBI Taxonomy" id="4537"/>
    <lineage>
        <taxon>Eukaryota</taxon>
        <taxon>Viridiplantae</taxon>
        <taxon>Streptophyta</taxon>
        <taxon>Embryophyta</taxon>
        <taxon>Tracheophyta</taxon>
        <taxon>Spermatophyta</taxon>
        <taxon>Magnoliopsida</taxon>
        <taxon>Liliopsida</taxon>
        <taxon>Poales</taxon>
        <taxon>Poaceae</taxon>
        <taxon>BOP clade</taxon>
        <taxon>Oryzoideae</taxon>
        <taxon>Oryzeae</taxon>
        <taxon>Oryzinae</taxon>
        <taxon>Oryza</taxon>
    </lineage>
</organism>
<sequence length="130" mass="14149">MAYMVTADYLRRRIAPLNRRRRLLYTDHRDATRTHPHDLEDNCVEHLAAASLRDGISTVIDLPDGVLPLCTDPNRVVIESALLVLDADGIATPHGGPPIHVPIDAATDAELDAILTVVGTKTVDLVTLTL</sequence>
<evidence type="ECO:0000313" key="2">
    <source>
        <dbReference type="Proteomes" id="UP000026962"/>
    </source>
</evidence>